<dbReference type="AlphaFoldDB" id="A0A4P7NZ71"/>
<proteinExistence type="predicted"/>
<accession>A0A4P7NZ71</accession>
<name>A0A4P7NZ71_9GAMM</name>
<evidence type="ECO:0000313" key="1">
    <source>
        <dbReference type="EMBL" id="QBZ82986.1"/>
    </source>
</evidence>
<protein>
    <submittedName>
        <fullName evidence="1">NADH dehydrogenase</fullName>
    </submittedName>
</protein>
<dbReference type="InterPro" id="IPR032836">
    <property type="entry name" value="DsrE2-like"/>
</dbReference>
<dbReference type="SUPFAM" id="SSF75169">
    <property type="entry name" value="DsrEFH-like"/>
    <property type="match status" value="1"/>
</dbReference>
<dbReference type="InterPro" id="IPR027396">
    <property type="entry name" value="DsrEFH-like"/>
</dbReference>
<keyword evidence="2" id="KW-1185">Reference proteome</keyword>
<dbReference type="Proteomes" id="UP000296201">
    <property type="component" value="Chromosome"/>
</dbReference>
<evidence type="ECO:0000313" key="2">
    <source>
        <dbReference type="Proteomes" id="UP000296201"/>
    </source>
</evidence>
<reference evidence="1 2" key="1">
    <citation type="submission" date="2018-08" db="EMBL/GenBank/DDBJ databases">
        <title>Horizontal acquisition of hydrogen conversion ability and other habitat adaptations in Hydrogenovibrio crunogenus strains.</title>
        <authorList>
            <person name="Gonnella G."/>
            <person name="Adam N."/>
            <person name="Perner M."/>
        </authorList>
    </citation>
    <scope>NUCLEOTIDE SEQUENCE [LARGE SCALE GENOMIC DNA]</scope>
    <source>
        <strain evidence="1 2">SP-41</strain>
    </source>
</reference>
<dbReference type="PANTHER" id="PTHR34655:SF2">
    <property type="entry name" value="PEROXIREDOXIN FAMILY PROTEIN"/>
    <property type="match status" value="1"/>
</dbReference>
<sequence length="171" mass="19286">MTSPSSADFSIIQSKGTLDWSYPSMILASSAVAMGKETEIFFTFYGINCLLKDTSKLKVSPVGNPGMPLKSPFGPEWFQEINWRFLPDIVWSLPGMTSAATWMFKQTIKKQNQLSFEDFRDLCLEMGVKFTICQMSMELLGYTEEDMIDGVEYAGAATYFSQTPQQQSLFI</sequence>
<dbReference type="OrthoDB" id="9802028at2"/>
<dbReference type="RefSeq" id="WP_135795648.1">
    <property type="nucleotide sequence ID" value="NZ_CP032096.1"/>
</dbReference>
<dbReference type="Gene3D" id="3.40.1260.10">
    <property type="entry name" value="DsrEFH-like"/>
    <property type="match status" value="1"/>
</dbReference>
<dbReference type="Pfam" id="PF13686">
    <property type="entry name" value="DrsE_2"/>
    <property type="match status" value="1"/>
</dbReference>
<organism evidence="1 2">
    <name type="scientific">Hydrogenovibrio crunogenus</name>
    <dbReference type="NCBI Taxonomy" id="39765"/>
    <lineage>
        <taxon>Bacteria</taxon>
        <taxon>Pseudomonadati</taxon>
        <taxon>Pseudomonadota</taxon>
        <taxon>Gammaproteobacteria</taxon>
        <taxon>Thiotrichales</taxon>
        <taxon>Piscirickettsiaceae</taxon>
        <taxon>Hydrogenovibrio</taxon>
    </lineage>
</organism>
<dbReference type="PANTHER" id="PTHR34655">
    <property type="entry name" value="CONSERVED WITHIN P. AEROPHILUM"/>
    <property type="match status" value="1"/>
</dbReference>
<gene>
    <name evidence="1" type="ORF">GHNINEIG_01027</name>
</gene>
<dbReference type="EMBL" id="CP032096">
    <property type="protein sequence ID" value="QBZ82986.1"/>
    <property type="molecule type" value="Genomic_DNA"/>
</dbReference>